<dbReference type="RefSeq" id="WP_206569161.1">
    <property type="nucleotide sequence ID" value="NZ_JAFKCW010000002.1"/>
</dbReference>
<gene>
    <name evidence="1" type="ORF">J0A67_09955</name>
</gene>
<dbReference type="EMBL" id="JAFKCW010000002">
    <property type="protein sequence ID" value="MBN7801186.1"/>
    <property type="molecule type" value="Genomic_DNA"/>
</dbReference>
<dbReference type="PROSITE" id="PS51257">
    <property type="entry name" value="PROKAR_LIPOPROTEIN"/>
    <property type="match status" value="1"/>
</dbReference>
<evidence type="ECO:0000313" key="1">
    <source>
        <dbReference type="EMBL" id="MBN7801186.1"/>
    </source>
</evidence>
<name>A0ABS3BSE4_9BACT</name>
<comment type="caution">
    <text evidence="1">The sequence shown here is derived from an EMBL/GenBank/DDBJ whole genome shotgun (WGS) entry which is preliminary data.</text>
</comment>
<evidence type="ECO:0008006" key="3">
    <source>
        <dbReference type="Google" id="ProtNLM"/>
    </source>
</evidence>
<dbReference type="Proteomes" id="UP000664698">
    <property type="component" value="Unassembled WGS sequence"/>
</dbReference>
<sequence length="103" mass="11451">MPTIKTTPHLSSLVLIGVVMLLSSGCDSLSGGDQCQERKEFKDFEVMVKSFDVLSSKQDCFRLQAAATKLLANSKGCADELEIIATASPWESFNCDYWHDWND</sequence>
<reference evidence="1 2" key="1">
    <citation type="submission" date="2021-03" db="EMBL/GenBank/DDBJ databases">
        <title>novel species isolated from a fishpond in China.</title>
        <authorList>
            <person name="Lu H."/>
            <person name="Cai Z."/>
        </authorList>
    </citation>
    <scope>NUCLEOTIDE SEQUENCE [LARGE SCALE GENOMIC DNA]</scope>
    <source>
        <strain evidence="1 2">JCM 31546</strain>
    </source>
</reference>
<keyword evidence="2" id="KW-1185">Reference proteome</keyword>
<proteinExistence type="predicted"/>
<evidence type="ECO:0000313" key="2">
    <source>
        <dbReference type="Proteomes" id="UP000664698"/>
    </source>
</evidence>
<organism evidence="1 2">
    <name type="scientific">Algoriphagus aestuariicola</name>
    <dbReference type="NCBI Taxonomy" id="1852016"/>
    <lineage>
        <taxon>Bacteria</taxon>
        <taxon>Pseudomonadati</taxon>
        <taxon>Bacteroidota</taxon>
        <taxon>Cytophagia</taxon>
        <taxon>Cytophagales</taxon>
        <taxon>Cyclobacteriaceae</taxon>
        <taxon>Algoriphagus</taxon>
    </lineage>
</organism>
<protein>
    <recommendedName>
        <fullName evidence="3">Lipoprotein</fullName>
    </recommendedName>
</protein>
<accession>A0ABS3BSE4</accession>